<feature type="compositionally biased region" description="Basic residues" evidence="1">
    <location>
        <begin position="80"/>
        <end position="90"/>
    </location>
</feature>
<dbReference type="EMBL" id="JPPY01000031">
    <property type="protein sequence ID" value="KND39124.1"/>
    <property type="molecule type" value="Genomic_DNA"/>
</dbReference>
<accession>A0A0L0KNK9</accession>
<evidence type="ECO:0000313" key="3">
    <source>
        <dbReference type="Proteomes" id="UP000037151"/>
    </source>
</evidence>
<feature type="compositionally biased region" description="Polar residues" evidence="1">
    <location>
        <begin position="139"/>
        <end position="151"/>
    </location>
</feature>
<organism evidence="2 3">
    <name type="scientific">Streptomyces acidiscabies</name>
    <dbReference type="NCBI Taxonomy" id="42234"/>
    <lineage>
        <taxon>Bacteria</taxon>
        <taxon>Bacillati</taxon>
        <taxon>Actinomycetota</taxon>
        <taxon>Actinomycetes</taxon>
        <taxon>Kitasatosporales</taxon>
        <taxon>Streptomycetaceae</taxon>
        <taxon>Streptomyces</taxon>
    </lineage>
</organism>
<comment type="caution">
    <text evidence="2">The sequence shown here is derived from an EMBL/GenBank/DDBJ whole genome shotgun (WGS) entry which is preliminary data.</text>
</comment>
<dbReference type="AlphaFoldDB" id="A0A0L0KNK9"/>
<proteinExistence type="predicted"/>
<feature type="region of interest" description="Disordered" evidence="1">
    <location>
        <begin position="1"/>
        <end position="151"/>
    </location>
</feature>
<gene>
    <name evidence="2" type="ORF">IQ63_05115</name>
</gene>
<reference evidence="3" key="1">
    <citation type="submission" date="2014-07" db="EMBL/GenBank/DDBJ databases">
        <title>Genome sequencing of plant-pathogenic Streptomyces species.</title>
        <authorList>
            <person name="Harrison J."/>
            <person name="Sapp M."/>
            <person name="Thwaites R."/>
            <person name="Studholme D.J."/>
        </authorList>
    </citation>
    <scope>NUCLEOTIDE SEQUENCE [LARGE SCALE GENOMIC DNA]</scope>
    <source>
        <strain evidence="3">NCPPB 4445</strain>
    </source>
</reference>
<sequence length="151" mass="15269">MSGATSQRAAEVASPATGGTVIASPGPWHSSGGRHAVRRLSPPHSSQDSSDGRRCAVPGAANSSIRPRKTATGPVPSPSPHRRSSIRRPKTAAVLTTSKTAPHDSTTGASGRSSQKDSRLRGCAPAEASHAAPSGVTPPISSHSSQEPLMG</sequence>
<dbReference type="Proteomes" id="UP000037151">
    <property type="component" value="Unassembled WGS sequence"/>
</dbReference>
<feature type="compositionally biased region" description="Polar residues" evidence="1">
    <location>
        <begin position="94"/>
        <end position="113"/>
    </location>
</feature>
<protein>
    <submittedName>
        <fullName evidence="2">Uncharacterized protein</fullName>
    </submittedName>
</protein>
<name>A0A0L0KNK9_9ACTN</name>
<evidence type="ECO:0000313" key="2">
    <source>
        <dbReference type="EMBL" id="KND39124.1"/>
    </source>
</evidence>
<evidence type="ECO:0000256" key="1">
    <source>
        <dbReference type="SAM" id="MobiDB-lite"/>
    </source>
</evidence>